<keyword evidence="2" id="KW-1185">Reference proteome</keyword>
<dbReference type="Proteomes" id="UP000007800">
    <property type="component" value="Unassembled WGS sequence"/>
</dbReference>
<name>C5L9J1_PERM5</name>
<gene>
    <name evidence="1" type="ORF">Pmar_PMAR022637</name>
</gene>
<organism evidence="2">
    <name type="scientific">Perkinsus marinus (strain ATCC 50983 / TXsc)</name>
    <dbReference type="NCBI Taxonomy" id="423536"/>
    <lineage>
        <taxon>Eukaryota</taxon>
        <taxon>Sar</taxon>
        <taxon>Alveolata</taxon>
        <taxon>Perkinsozoa</taxon>
        <taxon>Perkinsea</taxon>
        <taxon>Perkinsida</taxon>
        <taxon>Perkinsidae</taxon>
        <taxon>Perkinsus</taxon>
    </lineage>
</organism>
<dbReference type="AlphaFoldDB" id="C5L9J1"/>
<sequence length="57" mass="5992">MGCLSDLIASSLIAKSQFLQWSSPITLKSGVKLVLELVVGEQQGLGAIDDDGSILDM</sequence>
<accession>C5L9J1</accession>
<dbReference type="GeneID" id="9055917"/>
<proteinExistence type="predicted"/>
<reference evidence="1 2" key="1">
    <citation type="submission" date="2008-07" db="EMBL/GenBank/DDBJ databases">
        <authorList>
            <person name="El-Sayed N."/>
            <person name="Caler E."/>
            <person name="Inman J."/>
            <person name="Amedeo P."/>
            <person name="Hass B."/>
            <person name="Wortman J."/>
        </authorList>
    </citation>
    <scope>NUCLEOTIDE SEQUENCE [LARGE SCALE GENOMIC DNA]</scope>
    <source>
        <strain evidence="2">ATCC 50983 / TXsc</strain>
    </source>
</reference>
<dbReference type="RefSeq" id="XP_002774768.1">
    <property type="nucleotide sequence ID" value="XM_002774722.1"/>
</dbReference>
<evidence type="ECO:0000313" key="2">
    <source>
        <dbReference type="Proteomes" id="UP000007800"/>
    </source>
</evidence>
<protein>
    <submittedName>
        <fullName evidence="1">Uncharacterized protein</fullName>
    </submittedName>
</protein>
<dbReference type="InParanoid" id="C5L9J1"/>
<evidence type="ECO:0000313" key="1">
    <source>
        <dbReference type="EMBL" id="EER06584.1"/>
    </source>
</evidence>
<dbReference type="EMBL" id="GG680505">
    <property type="protein sequence ID" value="EER06584.1"/>
    <property type="molecule type" value="Genomic_DNA"/>
</dbReference>